<name>A0A7C9JEP5_9BACT</name>
<dbReference type="AlphaFoldDB" id="A0A7C9JEP5"/>
<sequence length="81" mass="9184">MSELYLWRYIESGNERIAYWVAKALIAMALGWWARRKGFKFSAFFLVSFFLDPLVCAAALAVVPKVCKSVDYSVARAPSDN</sequence>
<comment type="caution">
    <text evidence="2">The sequence shown here is derived from an EMBL/GenBank/DDBJ whole genome shotgun (WGS) entry which is preliminary data.</text>
</comment>
<protein>
    <submittedName>
        <fullName evidence="2">Uncharacterized protein</fullName>
    </submittedName>
</protein>
<keyword evidence="1" id="KW-0812">Transmembrane</keyword>
<evidence type="ECO:0000256" key="1">
    <source>
        <dbReference type="SAM" id="Phobius"/>
    </source>
</evidence>
<evidence type="ECO:0000313" key="2">
    <source>
        <dbReference type="EMBL" id="NBI35179.1"/>
    </source>
</evidence>
<accession>A0A7C9JEP5</accession>
<reference evidence="2" key="1">
    <citation type="submission" date="2018-08" db="EMBL/GenBank/DDBJ databases">
        <title>Murine metabolic-syndrome-specific gut microbial biobank.</title>
        <authorList>
            <person name="Liu C."/>
        </authorList>
    </citation>
    <scope>NUCLEOTIDE SEQUENCE [LARGE SCALE GENOMIC DNA]</scope>
    <source>
        <strain evidence="2">Z82</strain>
    </source>
</reference>
<feature type="transmembrane region" description="Helical" evidence="1">
    <location>
        <begin position="17"/>
        <end position="34"/>
    </location>
</feature>
<dbReference type="EMBL" id="QWKH01000083">
    <property type="protein sequence ID" value="NBI35179.1"/>
    <property type="molecule type" value="Genomic_DNA"/>
</dbReference>
<gene>
    <name evidence="2" type="ORF">D1639_09120</name>
</gene>
<keyword evidence="1" id="KW-1133">Transmembrane helix</keyword>
<organism evidence="2">
    <name type="scientific">Muribaculaceae bacterium Z82</name>
    <dbReference type="NCBI Taxonomy" id="2304548"/>
    <lineage>
        <taxon>Bacteria</taxon>
        <taxon>Pseudomonadati</taxon>
        <taxon>Bacteroidota</taxon>
        <taxon>Bacteroidia</taxon>
        <taxon>Bacteroidales</taxon>
        <taxon>Muribaculaceae</taxon>
    </lineage>
</organism>
<keyword evidence="1" id="KW-0472">Membrane</keyword>
<feature type="transmembrane region" description="Helical" evidence="1">
    <location>
        <begin position="41"/>
        <end position="63"/>
    </location>
</feature>
<proteinExistence type="predicted"/>